<name>A0A653CQF1_CALMS</name>
<dbReference type="Pfam" id="PF00405">
    <property type="entry name" value="Transferrin"/>
    <property type="match status" value="2"/>
</dbReference>
<dbReference type="Gene3D" id="3.40.190.10">
    <property type="entry name" value="Periplasmic binding protein-like II"/>
    <property type="match status" value="3"/>
</dbReference>
<feature type="signal peptide" evidence="7">
    <location>
        <begin position="1"/>
        <end position="23"/>
    </location>
</feature>
<dbReference type="AlphaFoldDB" id="A0A653CQF1"/>
<dbReference type="PIRSF" id="PIRSF002549">
    <property type="entry name" value="Transferrin"/>
    <property type="match status" value="1"/>
</dbReference>
<keyword evidence="3 5" id="KW-0479">Metal-binding</keyword>
<evidence type="ECO:0000256" key="7">
    <source>
        <dbReference type="SAM" id="SignalP"/>
    </source>
</evidence>
<feature type="disulfide bond" evidence="6">
    <location>
        <begin position="268"/>
        <end position="282"/>
    </location>
</feature>
<feature type="binding site" evidence="5">
    <location>
        <position position="448"/>
    </location>
    <ligand>
        <name>Fe(3+)</name>
        <dbReference type="ChEBI" id="CHEBI:29034"/>
        <label>1</label>
    </ligand>
</feature>
<gene>
    <name evidence="9" type="ORF">CALMAC_LOCUS10597</name>
</gene>
<keyword evidence="3 5" id="KW-0408">Iron</keyword>
<feature type="disulfide bond" evidence="6">
    <location>
        <begin position="133"/>
        <end position="229"/>
    </location>
</feature>
<dbReference type="GO" id="GO:0046872">
    <property type="term" value="F:metal ion binding"/>
    <property type="evidence" value="ECO:0007669"/>
    <property type="project" value="UniProtKB-KW"/>
</dbReference>
<dbReference type="PANTHER" id="PTHR11485:SF34">
    <property type="entry name" value="SIGNAL RECOGNITION PARTICLE RECEPTOR SUBUNIT BETA"/>
    <property type="match status" value="1"/>
</dbReference>
<keyword evidence="10" id="KW-1185">Reference proteome</keyword>
<comment type="function">
    <text evidence="3">Transferrins are iron binding transport proteins which bind Fe(3+) ion in association with the binding of an anion, usually bicarbonate.</text>
</comment>
<dbReference type="SMART" id="SM00094">
    <property type="entry name" value="TR_FER"/>
    <property type="match status" value="1"/>
</dbReference>
<dbReference type="PROSITE" id="PS51408">
    <property type="entry name" value="TRANSFERRIN_LIKE_4"/>
    <property type="match status" value="2"/>
</dbReference>
<feature type="disulfide bond" evidence="6">
    <location>
        <begin position="473"/>
        <end position="542"/>
    </location>
</feature>
<organism evidence="9 10">
    <name type="scientific">Callosobruchus maculatus</name>
    <name type="common">Southern cowpea weevil</name>
    <name type="synonym">Pulse bruchid</name>
    <dbReference type="NCBI Taxonomy" id="64391"/>
    <lineage>
        <taxon>Eukaryota</taxon>
        <taxon>Metazoa</taxon>
        <taxon>Ecdysozoa</taxon>
        <taxon>Arthropoda</taxon>
        <taxon>Hexapoda</taxon>
        <taxon>Insecta</taxon>
        <taxon>Pterygota</taxon>
        <taxon>Neoptera</taxon>
        <taxon>Endopterygota</taxon>
        <taxon>Coleoptera</taxon>
        <taxon>Polyphaga</taxon>
        <taxon>Cucujiformia</taxon>
        <taxon>Chrysomeloidea</taxon>
        <taxon>Chrysomelidae</taxon>
        <taxon>Bruchinae</taxon>
        <taxon>Bruchini</taxon>
        <taxon>Callosobruchus</taxon>
    </lineage>
</organism>
<dbReference type="EMBL" id="CAACVG010008369">
    <property type="protein sequence ID" value="VEN49497.1"/>
    <property type="molecule type" value="Genomic_DNA"/>
</dbReference>
<keyword evidence="3" id="KW-0406">Ion transport</keyword>
<dbReference type="SUPFAM" id="SSF53850">
    <property type="entry name" value="Periplasmic binding protein-like II"/>
    <property type="match status" value="2"/>
</dbReference>
<feature type="disulfide bond" evidence="6">
    <location>
        <begin position="379"/>
        <end position="397"/>
    </location>
</feature>
<reference evidence="9 10" key="1">
    <citation type="submission" date="2019-01" db="EMBL/GenBank/DDBJ databases">
        <authorList>
            <person name="Sayadi A."/>
        </authorList>
    </citation>
    <scope>NUCLEOTIDE SEQUENCE [LARGE SCALE GENOMIC DNA]</scope>
</reference>
<evidence type="ECO:0000256" key="2">
    <source>
        <dbReference type="ARBA" id="ARBA00023157"/>
    </source>
</evidence>
<dbReference type="InterPro" id="IPR016357">
    <property type="entry name" value="Transferrin"/>
</dbReference>
<keyword evidence="7" id="KW-0732">Signal</keyword>
<feature type="chain" id="PRO_5024861575" description="Transferrin" evidence="7">
    <location>
        <begin position="24"/>
        <end position="711"/>
    </location>
</feature>
<dbReference type="GO" id="GO:0045047">
    <property type="term" value="P:protein targeting to ER"/>
    <property type="evidence" value="ECO:0007669"/>
    <property type="project" value="TreeGrafter"/>
</dbReference>
<evidence type="ECO:0000256" key="5">
    <source>
        <dbReference type="PIRSR" id="PIRSR002549-3"/>
    </source>
</evidence>
<feature type="disulfide bond" evidence="6">
    <location>
        <begin position="182"/>
        <end position="208"/>
    </location>
</feature>
<feature type="domain" description="Transferrin-like" evidence="8">
    <location>
        <begin position="366"/>
        <end position="683"/>
    </location>
</feature>
<evidence type="ECO:0000256" key="1">
    <source>
        <dbReference type="ARBA" id="ARBA00022737"/>
    </source>
</evidence>
<dbReference type="Proteomes" id="UP000410492">
    <property type="component" value="Unassembled WGS sequence"/>
</dbReference>
<proteinExistence type="inferred from homology"/>
<evidence type="ECO:0000313" key="10">
    <source>
        <dbReference type="Proteomes" id="UP000410492"/>
    </source>
</evidence>
<evidence type="ECO:0000256" key="6">
    <source>
        <dbReference type="PIRSR" id="PIRSR002549-4"/>
    </source>
</evidence>
<feature type="domain" description="Transferrin-like" evidence="8">
    <location>
        <begin position="26"/>
        <end position="353"/>
    </location>
</feature>
<dbReference type="PANTHER" id="PTHR11485">
    <property type="entry name" value="TRANSFERRIN"/>
    <property type="match status" value="1"/>
</dbReference>
<dbReference type="OrthoDB" id="8170333at2759"/>
<comment type="similarity">
    <text evidence="3">Belongs to the transferrin family.</text>
</comment>
<keyword evidence="3" id="KW-0410">Iron transport</keyword>
<feature type="disulfide bond" evidence="6">
    <location>
        <begin position="29"/>
        <end position="65"/>
    </location>
</feature>
<keyword evidence="2 6" id="KW-1015">Disulfide bond</keyword>
<accession>A0A653CQF1</accession>
<dbReference type="CDD" id="cd13529">
    <property type="entry name" value="PBP2_transferrin"/>
    <property type="match status" value="2"/>
</dbReference>
<feature type="binding site" evidence="5">
    <location>
        <position position="109"/>
    </location>
    <ligand>
        <name>Fe(3+)</name>
        <dbReference type="ChEBI" id="CHEBI:29034"/>
        <label>1</label>
    </ligand>
</feature>
<dbReference type="GO" id="GO:0005615">
    <property type="term" value="C:extracellular space"/>
    <property type="evidence" value="ECO:0007669"/>
    <property type="project" value="InterPro"/>
</dbReference>
<evidence type="ECO:0000313" key="9">
    <source>
        <dbReference type="EMBL" id="VEN49497.1"/>
    </source>
</evidence>
<sequence>MHVLARVITCIVILVFSLQFGVCKKYRVCIVDGKGDFKKSSKYCPDLDKPESGVECVLAFDRLDCLRRISKGTADFAVFYPEDLLAANLAGVEILVTNELRYTRDKYEYEMVAVIANTAKIETRHDLVATQLCHPGFGPKSDMNKILANYFEASVVIPSCDPKLTVTENRIKASSNFFSTACKAGPWVHNPVLDQTLKRKYTNLCKVCMTSTHCSEEDEYWGRRGPLFCLTDRAGDVAWVRRDDMAAHFGLTEGGKAIVSPQDYSLLCPDDTVRPVNTSDPCVWVVMPWPVVGAARTKAQDIQRIISSLSYNDRTSWRYSLLNLIDRSYTIFHDVDPVKPIETYLHEATGFLSAYSFSGCHPPRTIKICTTSNIETAKCSWLVESASVYGVEPDLACIKAENLTQCMKAVDRGAADIVLVPADGVHRAKRDYNLTTLFYETVPDKEKYLTVAVVRSNENDIRTIQDLRSKKACFPTFDGVAWNTIKQLLFSEGLIEDCPLDREMAKFFGASCVSGAPDNLPRSLKESCQQDAFNGEFGALYCLASGVGDVAFASRNSIYKFIADEREDNPGHRLTNDSFKVLFCNGTASHCHLSWAPIGQAMIKSNRSDLWVHDTLDVFLQLNDQFGKDYPPPTNQFTLFGKFNGKSDVLFHDATLKLREVPNEKNTNFLPNFYEKMMTSDKKCRVTDSSGSRFSTTTLVVIFSLLFVFYH</sequence>
<feature type="binding site" evidence="4">
    <location>
        <position position="481"/>
    </location>
    <ligand>
        <name>hydrogencarbonate</name>
        <dbReference type="ChEBI" id="CHEBI:17544"/>
        <label>1</label>
    </ligand>
</feature>
<protein>
    <recommendedName>
        <fullName evidence="3">Transferrin</fullName>
    </recommendedName>
</protein>
<feature type="disulfide bond" evidence="6">
    <location>
        <begin position="498"/>
        <end position="684"/>
    </location>
</feature>
<keyword evidence="3" id="KW-0813">Transport</keyword>
<evidence type="ECO:0000259" key="8">
    <source>
        <dbReference type="PROSITE" id="PS51408"/>
    </source>
</evidence>
<keyword evidence="1" id="KW-0677">Repeat</keyword>
<dbReference type="PRINTS" id="PR00422">
    <property type="entry name" value="TRANSFERRIN"/>
</dbReference>
<evidence type="ECO:0000256" key="3">
    <source>
        <dbReference type="PIRNR" id="PIRNR002549"/>
    </source>
</evidence>
<dbReference type="GO" id="GO:0005785">
    <property type="term" value="C:signal recognition particle receptor complex"/>
    <property type="evidence" value="ECO:0007669"/>
    <property type="project" value="TreeGrafter"/>
</dbReference>
<dbReference type="InterPro" id="IPR001156">
    <property type="entry name" value="Transferrin-like_dom"/>
</dbReference>
<dbReference type="GO" id="GO:0006826">
    <property type="term" value="P:iron ion transport"/>
    <property type="evidence" value="ECO:0007669"/>
    <property type="project" value="UniProtKB-KW"/>
</dbReference>
<evidence type="ECO:0000256" key="4">
    <source>
        <dbReference type="PIRSR" id="PIRSR002549-2"/>
    </source>
</evidence>
<feature type="disulfide bond" evidence="6">
    <location>
        <begin position="369"/>
        <end position="406"/>
    </location>
</feature>